<comment type="caution">
    <text evidence="8">The sequence shown here is derived from an EMBL/GenBank/DDBJ whole genome shotgun (WGS) entry which is preliminary data.</text>
</comment>
<keyword evidence="4 6" id="KW-0472">Membrane</keyword>
<dbReference type="InterPro" id="IPR044880">
    <property type="entry name" value="NCX_ion-bd_dom_sf"/>
</dbReference>
<evidence type="ECO:0000259" key="7">
    <source>
        <dbReference type="Pfam" id="PF01699"/>
    </source>
</evidence>
<dbReference type="Pfam" id="PF01699">
    <property type="entry name" value="Na_Ca_ex"/>
    <property type="match status" value="2"/>
</dbReference>
<dbReference type="RefSeq" id="WP_022501851.1">
    <property type="nucleotide sequence ID" value="NZ_DAWCMB010000002.1"/>
</dbReference>
<comment type="subcellular location">
    <subcellularLocation>
        <location evidence="1">Membrane</location>
        <topology evidence="1">Multi-pass membrane protein</topology>
    </subcellularLocation>
</comment>
<dbReference type="Gene3D" id="1.20.1420.30">
    <property type="entry name" value="NCX, central ion-binding region"/>
    <property type="match status" value="1"/>
</dbReference>
<keyword evidence="3 6" id="KW-1133">Transmembrane helix</keyword>
<evidence type="ECO:0000256" key="2">
    <source>
        <dbReference type="ARBA" id="ARBA00022692"/>
    </source>
</evidence>
<feature type="transmembrane region" description="Helical" evidence="6">
    <location>
        <begin position="276"/>
        <end position="293"/>
    </location>
</feature>
<accession>A0ABV1BWQ1</accession>
<evidence type="ECO:0000313" key="8">
    <source>
        <dbReference type="EMBL" id="MEQ2379925.1"/>
    </source>
</evidence>
<dbReference type="PANTHER" id="PTHR10846">
    <property type="entry name" value="SODIUM/POTASSIUM/CALCIUM EXCHANGER"/>
    <property type="match status" value="1"/>
</dbReference>
<evidence type="ECO:0000256" key="3">
    <source>
        <dbReference type="ARBA" id="ARBA00022989"/>
    </source>
</evidence>
<sequence length="321" mass="34013">MKEMLLALLLLIIGFVLLIKGADFFVDGSSSVAKRLKVPSMIIGLTIVAMGTSLPECAVSVTASLNNNNALAVSNVIGSNIFNLMVVCGVCALFTPLAVSKDTLKKEFPFSIICAILLAALGAVGMTLGRIDGIVFLVIFAVYLCLMIVSAKNARNEALNKELEEEVDEEIKILPVWQCIVYIIGGAVAIKFGGDFVVDGASTIATGFGISQNLIGLTIVALGTSLPELVTSIVAAKKNEVDMALGNVIGSNIFNILLVLGVAGAISPVAFVTENLIDIAILVVMSVVVWIFAWSKKKLVNWHGAVMLVSYVAYLVYICIR</sequence>
<organism evidence="8 9">
    <name type="scientific">[Lactobacillus] rogosae</name>
    <dbReference type="NCBI Taxonomy" id="706562"/>
    <lineage>
        <taxon>Bacteria</taxon>
        <taxon>Bacillati</taxon>
        <taxon>Bacillota</taxon>
        <taxon>Clostridia</taxon>
        <taxon>Lachnospirales</taxon>
        <taxon>Lachnospiraceae</taxon>
        <taxon>Lachnospira</taxon>
    </lineage>
</organism>
<proteinExistence type="predicted"/>
<name>A0ABV1BWQ1_9FIRM</name>
<evidence type="ECO:0000256" key="1">
    <source>
        <dbReference type="ARBA" id="ARBA00004141"/>
    </source>
</evidence>
<keyword evidence="2 6" id="KW-0812">Transmembrane</keyword>
<evidence type="ECO:0000256" key="6">
    <source>
        <dbReference type="SAM" id="Phobius"/>
    </source>
</evidence>
<gene>
    <name evidence="8" type="ORF">WMO14_08540</name>
</gene>
<dbReference type="InterPro" id="IPR004837">
    <property type="entry name" value="NaCa_Exmemb"/>
</dbReference>
<dbReference type="Proteomes" id="UP001442364">
    <property type="component" value="Unassembled WGS sequence"/>
</dbReference>
<feature type="transmembrane region" description="Helical" evidence="6">
    <location>
        <begin position="248"/>
        <end position="270"/>
    </location>
</feature>
<feature type="transmembrane region" description="Helical" evidence="6">
    <location>
        <begin position="300"/>
        <end position="320"/>
    </location>
</feature>
<evidence type="ECO:0000256" key="5">
    <source>
        <dbReference type="SAM" id="Coils"/>
    </source>
</evidence>
<dbReference type="InterPro" id="IPR004481">
    <property type="entry name" value="K/Na/Ca-exchanger"/>
</dbReference>
<dbReference type="NCBIfam" id="TIGR00367">
    <property type="entry name" value="calcium/sodium antiporter"/>
    <property type="match status" value="1"/>
</dbReference>
<evidence type="ECO:0000313" key="9">
    <source>
        <dbReference type="Proteomes" id="UP001442364"/>
    </source>
</evidence>
<protein>
    <submittedName>
        <fullName evidence="8">Calcium/sodium antiporter</fullName>
    </submittedName>
</protein>
<dbReference type="EMBL" id="JBBMER010000005">
    <property type="protein sequence ID" value="MEQ2379925.1"/>
    <property type="molecule type" value="Genomic_DNA"/>
</dbReference>
<feature type="domain" description="Sodium/calcium exchanger membrane region" evidence="7">
    <location>
        <begin position="7"/>
        <end position="148"/>
    </location>
</feature>
<keyword evidence="5" id="KW-0175">Coiled coil</keyword>
<feature type="coiled-coil region" evidence="5">
    <location>
        <begin position="146"/>
        <end position="173"/>
    </location>
</feature>
<dbReference type="PANTHER" id="PTHR10846:SF8">
    <property type="entry name" value="INNER MEMBRANE PROTEIN YRBG"/>
    <property type="match status" value="1"/>
</dbReference>
<feature type="transmembrane region" description="Helical" evidence="6">
    <location>
        <begin position="81"/>
        <end position="99"/>
    </location>
</feature>
<feature type="transmembrane region" description="Helical" evidence="6">
    <location>
        <begin position="134"/>
        <end position="152"/>
    </location>
</feature>
<feature type="transmembrane region" description="Helical" evidence="6">
    <location>
        <begin position="108"/>
        <end position="128"/>
    </location>
</feature>
<keyword evidence="9" id="KW-1185">Reference proteome</keyword>
<feature type="domain" description="Sodium/calcium exchanger membrane region" evidence="7">
    <location>
        <begin position="180"/>
        <end position="318"/>
    </location>
</feature>
<evidence type="ECO:0000256" key="4">
    <source>
        <dbReference type="ARBA" id="ARBA00023136"/>
    </source>
</evidence>
<reference evidence="8 9" key="1">
    <citation type="submission" date="2024-03" db="EMBL/GenBank/DDBJ databases">
        <title>Human intestinal bacterial collection.</title>
        <authorList>
            <person name="Pauvert C."/>
            <person name="Hitch T.C.A."/>
            <person name="Clavel T."/>
        </authorList>
    </citation>
    <scope>NUCLEOTIDE SEQUENCE [LARGE SCALE GENOMIC DNA]</scope>
    <source>
        <strain evidence="8 9">CLA-AA-H255</strain>
    </source>
</reference>